<protein>
    <recommendedName>
        <fullName evidence="3">DUF4276 family protein</fullName>
    </recommendedName>
</protein>
<name>E3CVY8_9BACT</name>
<dbReference type="STRING" id="584708.Apau_1827"/>
<proteinExistence type="predicted"/>
<dbReference type="EMBL" id="CM001022">
    <property type="protein sequence ID" value="EFQ24243.1"/>
    <property type="molecule type" value="Genomic_DNA"/>
</dbReference>
<dbReference type="PaxDb" id="584708-Apau_1827"/>
<dbReference type="AlphaFoldDB" id="E3CVY8"/>
<organism evidence="1 2">
    <name type="scientific">Aminomonas paucivorans DSM 12260</name>
    <dbReference type="NCBI Taxonomy" id="584708"/>
    <lineage>
        <taxon>Bacteria</taxon>
        <taxon>Thermotogati</taxon>
        <taxon>Synergistota</taxon>
        <taxon>Synergistia</taxon>
        <taxon>Synergistales</taxon>
        <taxon>Synergistaceae</taxon>
        <taxon>Aminomonas</taxon>
    </lineage>
</organism>
<evidence type="ECO:0000313" key="2">
    <source>
        <dbReference type="Proteomes" id="UP000005096"/>
    </source>
</evidence>
<reference evidence="1 2" key="1">
    <citation type="journal article" date="2010" name="Stand. Genomic Sci.">
        <title>Non-contiguous finished genome sequence of Aminomonas paucivorans type strain (GLU-3).</title>
        <authorList>
            <person name="Pitluck S."/>
            <person name="Yasawong M."/>
            <person name="Held B."/>
            <person name="Lapidus A."/>
            <person name="Nolan M."/>
            <person name="Copeland A."/>
            <person name="Lucas S."/>
            <person name="Del Rio T.G."/>
            <person name="Tice H."/>
            <person name="Cheng J.F."/>
            <person name="Chertkov O."/>
            <person name="Goodwin L."/>
            <person name="Tapia R."/>
            <person name="Han C."/>
            <person name="Liolios K."/>
            <person name="Ivanova N."/>
            <person name="Mavromatis K."/>
            <person name="Ovchinnikova G."/>
            <person name="Pati A."/>
            <person name="Chen A."/>
            <person name="Palaniappan K."/>
            <person name="Land M."/>
            <person name="Hauser L."/>
            <person name="Chang Y.J."/>
            <person name="Jeffries C.D."/>
            <person name="Pukall R."/>
            <person name="Spring S."/>
            <person name="Rohde M."/>
            <person name="Sikorski J."/>
            <person name="Goker M."/>
            <person name="Woyke T."/>
            <person name="Bristow J."/>
            <person name="Eisen J.A."/>
            <person name="Markowitz V."/>
            <person name="Hugenholtz P."/>
            <person name="Kyrpides N.C."/>
            <person name="Klenk H.P."/>
        </authorList>
    </citation>
    <scope>NUCLEOTIDE SEQUENCE [LARGE SCALE GENOMIC DNA]</scope>
    <source>
        <strain evidence="1 2">DSM 12260</strain>
    </source>
</reference>
<evidence type="ECO:0008006" key="3">
    <source>
        <dbReference type="Google" id="ProtNLM"/>
    </source>
</evidence>
<gene>
    <name evidence="1" type="ORF">Apau_1827</name>
</gene>
<accession>E3CVY8</accession>
<dbReference type="OrthoDB" id="1550614at2"/>
<dbReference type="RefSeq" id="WP_006301473.1">
    <property type="nucleotide sequence ID" value="NZ_CM001022.1"/>
</dbReference>
<sequence length="215" mass="24919">MKFILFVEGHTEDKALPAFLKRWLDPKLDFPVGIQTVRFDGWPDLWQSAAKKAKMYLKGSSKDKIIAVISLLDLYGPTIYPVHLTGIDERVAWGKRELENQVKEEKFFHCFAVHEVEAWLLSQPDLFPLGVRNAFPGKIVDPETVNFDEPPAKLLDRLYRQHTKHPYKKVINGRDLFSRLDPDRACEKCPQLQDLLDTMLRLARERGPVPRRQGE</sequence>
<dbReference type="eggNOG" id="ENOG5032WDE">
    <property type="taxonomic scope" value="Bacteria"/>
</dbReference>
<dbReference type="Pfam" id="PF14103">
    <property type="entry name" value="DUF4276"/>
    <property type="match status" value="1"/>
</dbReference>
<evidence type="ECO:0000313" key="1">
    <source>
        <dbReference type="EMBL" id="EFQ24243.1"/>
    </source>
</evidence>
<dbReference type="Proteomes" id="UP000005096">
    <property type="component" value="Chromosome"/>
</dbReference>
<keyword evidence="2" id="KW-1185">Reference proteome</keyword>
<dbReference type="HOGENOM" id="CLU_1329807_0_0_0"/>
<dbReference type="InterPro" id="IPR025455">
    <property type="entry name" value="DUF4276"/>
</dbReference>